<proteinExistence type="predicted"/>
<dbReference type="Proteomes" id="UP000006454">
    <property type="component" value="Unassembled WGS sequence"/>
</dbReference>
<keyword evidence="1" id="KW-0472">Membrane</keyword>
<comment type="caution">
    <text evidence="2">The sequence shown here is derived from an EMBL/GenBank/DDBJ whole genome shotgun (WGS) entry which is preliminary data.</text>
</comment>
<dbReference type="EMBL" id="AABF01000152">
    <property type="protein sequence ID" value="EAA23332.1"/>
    <property type="molecule type" value="Genomic_DNA"/>
</dbReference>
<keyword evidence="1" id="KW-1133">Transmembrane helix</keyword>
<keyword evidence="1" id="KW-0812">Transmembrane</keyword>
<protein>
    <submittedName>
        <fullName evidence="2">Fusobacterium membrane protein</fullName>
    </submittedName>
</protein>
<feature type="transmembrane region" description="Helical" evidence="1">
    <location>
        <begin position="47"/>
        <end position="65"/>
    </location>
</feature>
<dbReference type="AlphaFoldDB" id="Q7P3Z8"/>
<evidence type="ECO:0000313" key="2">
    <source>
        <dbReference type="EMBL" id="EAA23332.1"/>
    </source>
</evidence>
<evidence type="ECO:0000313" key="3">
    <source>
        <dbReference type="Proteomes" id="UP000006454"/>
    </source>
</evidence>
<name>Q7P3Z8_FUSVC</name>
<sequence>MLNADEIASSDSIGEFIENGKLIAIDGEKKVEIVVKYKSAVITMAKYSKIFLAIIVIASVIIKIIRGLRE</sequence>
<organism evidence="2 3">
    <name type="scientific">Fusobacterium vincentii ATCC 49256</name>
    <dbReference type="NCBI Taxonomy" id="209882"/>
    <lineage>
        <taxon>Bacteria</taxon>
        <taxon>Fusobacteriati</taxon>
        <taxon>Fusobacteriota</taxon>
        <taxon>Fusobacteriia</taxon>
        <taxon>Fusobacteriales</taxon>
        <taxon>Fusobacteriaceae</taxon>
        <taxon>Fusobacterium</taxon>
    </lineage>
</organism>
<reference evidence="2 3" key="1">
    <citation type="journal article" date="2003" name="Genome Res.">
        <title>Genome analysis of F. nucleatum sub spp vincentii and its comparison with the genome of F. nucleatum ATCC 25586.</title>
        <authorList>
            <person name="Kapatral V."/>
            <person name="Ivanova N."/>
            <person name="Anderson I."/>
            <person name="Reznik G."/>
            <person name="Bhattacharyya A."/>
            <person name="Gardner W.L."/>
            <person name="Mikhailova N."/>
            <person name="Lapidus A."/>
            <person name="Larsen N."/>
            <person name="D'Souza M."/>
            <person name="Walunas T."/>
            <person name="Haselkorn R."/>
            <person name="Overbeek R."/>
            <person name="Kyrpides N."/>
        </authorList>
    </citation>
    <scope>NUCLEOTIDE SEQUENCE [LARGE SCALE GENOMIC DNA]</scope>
    <source>
        <strain evidence="2 3">ATCC 49256</strain>
    </source>
</reference>
<gene>
    <name evidence="2" type="ORF">FNV0302</name>
</gene>
<evidence type="ECO:0000256" key="1">
    <source>
        <dbReference type="SAM" id="Phobius"/>
    </source>
</evidence>
<accession>Q7P3Z8</accession>